<keyword evidence="3" id="KW-0378">Hydrolase</keyword>
<dbReference type="Proteomes" id="UP000267408">
    <property type="component" value="Unassembled WGS sequence"/>
</dbReference>
<organism evidence="3 4">
    <name type="scientific">Kitasatospora cineracea</name>
    <dbReference type="NCBI Taxonomy" id="88074"/>
    <lineage>
        <taxon>Bacteria</taxon>
        <taxon>Bacillati</taxon>
        <taxon>Actinomycetota</taxon>
        <taxon>Actinomycetes</taxon>
        <taxon>Kitasatosporales</taxon>
        <taxon>Streptomycetaceae</taxon>
        <taxon>Kitasatospora</taxon>
    </lineage>
</organism>
<dbReference type="EMBL" id="RJVJ01000001">
    <property type="protein sequence ID" value="ROR43721.1"/>
    <property type="molecule type" value="Genomic_DNA"/>
</dbReference>
<dbReference type="Gene3D" id="2.70.70.10">
    <property type="entry name" value="Glucose Permease (Domain IIA)"/>
    <property type="match status" value="1"/>
</dbReference>
<dbReference type="GO" id="GO:0004222">
    <property type="term" value="F:metalloendopeptidase activity"/>
    <property type="evidence" value="ECO:0007669"/>
    <property type="project" value="TreeGrafter"/>
</dbReference>
<proteinExistence type="predicted"/>
<dbReference type="PANTHER" id="PTHR21666">
    <property type="entry name" value="PEPTIDASE-RELATED"/>
    <property type="match status" value="1"/>
</dbReference>
<evidence type="ECO:0000259" key="2">
    <source>
        <dbReference type="Pfam" id="PF01551"/>
    </source>
</evidence>
<dbReference type="AlphaFoldDB" id="A0A8G1UGV3"/>
<evidence type="ECO:0000313" key="3">
    <source>
        <dbReference type="EMBL" id="ROR43721.1"/>
    </source>
</evidence>
<comment type="caution">
    <text evidence="3">The sequence shown here is derived from an EMBL/GenBank/DDBJ whole genome shotgun (WGS) entry which is preliminary data.</text>
</comment>
<dbReference type="SUPFAM" id="SSF51261">
    <property type="entry name" value="Duplicated hybrid motif"/>
    <property type="match status" value="1"/>
</dbReference>
<dbReference type="Pfam" id="PF01551">
    <property type="entry name" value="Peptidase_M23"/>
    <property type="match status" value="1"/>
</dbReference>
<dbReference type="CDD" id="cd12797">
    <property type="entry name" value="M23_peptidase"/>
    <property type="match status" value="1"/>
</dbReference>
<gene>
    <name evidence="3" type="ORF">EDD39_1890</name>
</gene>
<feature type="compositionally biased region" description="Basic and acidic residues" evidence="1">
    <location>
        <begin position="121"/>
        <end position="133"/>
    </location>
</feature>
<evidence type="ECO:0000256" key="1">
    <source>
        <dbReference type="SAM" id="MobiDB-lite"/>
    </source>
</evidence>
<feature type="region of interest" description="Disordered" evidence="1">
    <location>
        <begin position="110"/>
        <end position="154"/>
    </location>
</feature>
<dbReference type="RefSeq" id="WP_123554751.1">
    <property type="nucleotide sequence ID" value="NZ_RJVJ01000001.1"/>
</dbReference>
<protein>
    <submittedName>
        <fullName evidence="3">Murein DD-endopeptidase MepM/ murein hydrolase activator NlpD</fullName>
    </submittedName>
</protein>
<feature type="domain" description="M23ase beta-sheet core" evidence="2">
    <location>
        <begin position="235"/>
        <end position="326"/>
    </location>
</feature>
<dbReference type="OrthoDB" id="5244067at2"/>
<dbReference type="InterPro" id="IPR016047">
    <property type="entry name" value="M23ase_b-sheet_dom"/>
</dbReference>
<reference evidence="3 4" key="1">
    <citation type="submission" date="2018-11" db="EMBL/GenBank/DDBJ databases">
        <title>Sequencing the genomes of 1000 actinobacteria strains.</title>
        <authorList>
            <person name="Klenk H.-P."/>
        </authorList>
    </citation>
    <scope>NUCLEOTIDE SEQUENCE [LARGE SCALE GENOMIC DNA]</scope>
    <source>
        <strain evidence="3 4">DSM 44780</strain>
    </source>
</reference>
<dbReference type="InterPro" id="IPR011055">
    <property type="entry name" value="Dup_hybrid_motif"/>
</dbReference>
<evidence type="ECO:0000313" key="4">
    <source>
        <dbReference type="Proteomes" id="UP000267408"/>
    </source>
</evidence>
<dbReference type="PANTHER" id="PTHR21666:SF270">
    <property type="entry name" value="MUREIN HYDROLASE ACTIVATOR ENVC"/>
    <property type="match status" value="1"/>
</dbReference>
<name>A0A8G1UGV3_9ACTN</name>
<dbReference type="InterPro" id="IPR050570">
    <property type="entry name" value="Cell_wall_metabolism_enzyme"/>
</dbReference>
<feature type="compositionally biased region" description="Low complexity" evidence="1">
    <location>
        <begin position="136"/>
        <end position="154"/>
    </location>
</feature>
<accession>A0A8G1UGV3</accession>
<sequence length="344" mass="34368">MRSLPATGRRLLQAISTKHVRSVLSSAPLTTARMAPAKALASGAAVVAAGALLIPTGQAVAQGAHPADQTAATAATAATVQAQDFRLPVQAAPQSEQAKAAKAAVVASLDGGAGPDAQARPQDEQASRSEQRTELQAAGQDTEQEQAAAAAAQQQAADQAAAEQAAAAQAAQAAAQQQAAEQQAAAEKAAADQAAAEQAAAAQAAAAKPSWSSPAPGAAISNPYHKTNAAYAAGYHTGTDFAVSVGTPVLAVGDATVVSAGYAGAYGNQIVLKLSDGRFAQYAHLSQLGVKAGQHVAAGDQVGKSGNTGNSHGPHLHFEIRTANQYAKVIDPVGYLKQHGATNF</sequence>